<protein>
    <submittedName>
        <fullName evidence="3">Golgi-associated plant pathogenesis-related protein 1</fullName>
    </submittedName>
</protein>
<name>A0A226EYR1_FOLCA</name>
<dbReference type="AlphaFoldDB" id="A0A226EYR1"/>
<dbReference type="InterPro" id="IPR018244">
    <property type="entry name" value="Allrgn_V5/Tpx1_CS"/>
</dbReference>
<evidence type="ECO:0000313" key="3">
    <source>
        <dbReference type="EMBL" id="OXA62732.1"/>
    </source>
</evidence>
<dbReference type="CDD" id="cd05382">
    <property type="entry name" value="CAP_GAPR1-like"/>
    <property type="match status" value="1"/>
</dbReference>
<dbReference type="PROSITE" id="PS51257">
    <property type="entry name" value="PROKAR_LIPOPROTEIN"/>
    <property type="match status" value="1"/>
</dbReference>
<comment type="caution">
    <text evidence="3">The sequence shown here is derived from an EMBL/GenBank/DDBJ whole genome shotgun (WGS) entry which is preliminary data.</text>
</comment>
<proteinExistence type="predicted"/>
<organism evidence="3 4">
    <name type="scientific">Folsomia candida</name>
    <name type="common">Springtail</name>
    <dbReference type="NCBI Taxonomy" id="158441"/>
    <lineage>
        <taxon>Eukaryota</taxon>
        <taxon>Metazoa</taxon>
        <taxon>Ecdysozoa</taxon>
        <taxon>Arthropoda</taxon>
        <taxon>Hexapoda</taxon>
        <taxon>Collembola</taxon>
        <taxon>Entomobryomorpha</taxon>
        <taxon>Isotomoidea</taxon>
        <taxon>Isotomidae</taxon>
        <taxon>Proisotominae</taxon>
        <taxon>Folsomia</taxon>
    </lineage>
</organism>
<dbReference type="OrthoDB" id="337038at2759"/>
<dbReference type="SUPFAM" id="SSF55797">
    <property type="entry name" value="PR-1-like"/>
    <property type="match status" value="1"/>
</dbReference>
<keyword evidence="1" id="KW-0732">Signal</keyword>
<feature type="signal peptide" evidence="1">
    <location>
        <begin position="1"/>
        <end position="20"/>
    </location>
</feature>
<sequence>MKTVLLPVALLVALVGCSEALKPAQPESKLYFGPIPLPLIPPASVCVAPLGCVMFNIMCPPCYKPGGGGSGSGTCSAARPGVPTDIVTQRQAALANGNEYRRKHGAAPLTVDPALEAEAQQYAEYLASTKQFLHSQPAGRYGENLAKIPCSSTNPPATIAGANTAWYGEKPNYCPAGGAVDTKVAVAGHFTQLVWKGSQKVGYGAAVGPDGYLVVVARYTPPGNVAGAAAAQQNIQCQEVP</sequence>
<dbReference type="InterPro" id="IPR035940">
    <property type="entry name" value="CAP_sf"/>
</dbReference>
<dbReference type="InterPro" id="IPR001283">
    <property type="entry name" value="CRISP-related"/>
</dbReference>
<gene>
    <name evidence="3" type="ORF">Fcan01_01589</name>
</gene>
<dbReference type="SMART" id="SM00198">
    <property type="entry name" value="SCP"/>
    <property type="match status" value="1"/>
</dbReference>
<dbReference type="InterPro" id="IPR014044">
    <property type="entry name" value="CAP_dom"/>
</dbReference>
<dbReference type="EMBL" id="LNIX01000001">
    <property type="protein sequence ID" value="OXA62732.1"/>
    <property type="molecule type" value="Genomic_DNA"/>
</dbReference>
<evidence type="ECO:0000259" key="2">
    <source>
        <dbReference type="SMART" id="SM00198"/>
    </source>
</evidence>
<feature type="domain" description="SCP" evidence="2">
    <location>
        <begin position="88"/>
        <end position="227"/>
    </location>
</feature>
<dbReference type="GO" id="GO:0005576">
    <property type="term" value="C:extracellular region"/>
    <property type="evidence" value="ECO:0007669"/>
    <property type="project" value="InterPro"/>
</dbReference>
<feature type="chain" id="PRO_5012149612" evidence="1">
    <location>
        <begin position="21"/>
        <end position="241"/>
    </location>
</feature>
<evidence type="ECO:0000313" key="4">
    <source>
        <dbReference type="Proteomes" id="UP000198287"/>
    </source>
</evidence>
<dbReference type="Proteomes" id="UP000198287">
    <property type="component" value="Unassembled WGS sequence"/>
</dbReference>
<keyword evidence="4" id="KW-1185">Reference proteome</keyword>
<accession>A0A226EYR1</accession>
<reference evidence="3 4" key="1">
    <citation type="submission" date="2015-12" db="EMBL/GenBank/DDBJ databases">
        <title>The genome of Folsomia candida.</title>
        <authorList>
            <person name="Faddeeva A."/>
            <person name="Derks M.F."/>
            <person name="Anvar Y."/>
            <person name="Smit S."/>
            <person name="Van Straalen N."/>
            <person name="Roelofs D."/>
        </authorList>
    </citation>
    <scope>NUCLEOTIDE SEQUENCE [LARGE SCALE GENOMIC DNA]</scope>
    <source>
        <strain evidence="3 4">VU population</strain>
        <tissue evidence="3">Whole body</tissue>
    </source>
</reference>
<dbReference type="PANTHER" id="PTHR10334">
    <property type="entry name" value="CYSTEINE-RICH SECRETORY PROTEIN-RELATED"/>
    <property type="match status" value="1"/>
</dbReference>
<dbReference type="Pfam" id="PF00188">
    <property type="entry name" value="CAP"/>
    <property type="match status" value="1"/>
</dbReference>
<dbReference type="PROSITE" id="PS01009">
    <property type="entry name" value="CRISP_1"/>
    <property type="match status" value="1"/>
</dbReference>
<dbReference type="Gene3D" id="3.40.33.10">
    <property type="entry name" value="CAP"/>
    <property type="match status" value="1"/>
</dbReference>
<dbReference type="PRINTS" id="PR00837">
    <property type="entry name" value="V5TPXLIKE"/>
</dbReference>
<dbReference type="InterPro" id="IPR034113">
    <property type="entry name" value="SCP_GAPR1-like"/>
</dbReference>
<evidence type="ECO:0000256" key="1">
    <source>
        <dbReference type="SAM" id="SignalP"/>
    </source>
</evidence>
<dbReference type="STRING" id="158441.A0A226EYR1"/>